<dbReference type="InterPro" id="IPR039331">
    <property type="entry name" value="PAPs-like"/>
</dbReference>
<feature type="region of interest" description="Disordered" evidence="2">
    <location>
        <begin position="428"/>
        <end position="451"/>
    </location>
</feature>
<keyword evidence="1 3" id="KW-0732">Signal</keyword>
<dbReference type="PANTHER" id="PTHR22953">
    <property type="entry name" value="ACID PHOSPHATASE RELATED"/>
    <property type="match status" value="1"/>
</dbReference>
<dbReference type="AlphaFoldDB" id="A0A3D3R359"/>
<evidence type="ECO:0000259" key="4">
    <source>
        <dbReference type="Pfam" id="PF00149"/>
    </source>
</evidence>
<comment type="caution">
    <text evidence="6">The sequence shown here is derived from an EMBL/GenBank/DDBJ whole genome shotgun (WGS) entry which is preliminary data.</text>
</comment>
<dbReference type="Gene3D" id="3.60.21.10">
    <property type="match status" value="1"/>
</dbReference>
<dbReference type="InterPro" id="IPR029052">
    <property type="entry name" value="Metallo-depent_PP-like"/>
</dbReference>
<dbReference type="Pfam" id="PF16656">
    <property type="entry name" value="Pur_ac_phosph_N"/>
    <property type="match status" value="1"/>
</dbReference>
<name>A0A3D3R359_9PLAN</name>
<evidence type="ECO:0000259" key="5">
    <source>
        <dbReference type="Pfam" id="PF16656"/>
    </source>
</evidence>
<protein>
    <submittedName>
        <fullName evidence="6">Metallophosphoesterase</fullName>
    </submittedName>
</protein>
<dbReference type="Pfam" id="PF00149">
    <property type="entry name" value="Metallophos"/>
    <property type="match status" value="1"/>
</dbReference>
<feature type="chain" id="PRO_5017823296" evidence="3">
    <location>
        <begin position="24"/>
        <end position="451"/>
    </location>
</feature>
<organism evidence="6 7">
    <name type="scientific">Gimesia maris</name>
    <dbReference type="NCBI Taxonomy" id="122"/>
    <lineage>
        <taxon>Bacteria</taxon>
        <taxon>Pseudomonadati</taxon>
        <taxon>Planctomycetota</taxon>
        <taxon>Planctomycetia</taxon>
        <taxon>Planctomycetales</taxon>
        <taxon>Planctomycetaceae</taxon>
        <taxon>Gimesia</taxon>
    </lineage>
</organism>
<gene>
    <name evidence="6" type="ORF">DIT97_02710</name>
</gene>
<sequence>MSHHSCILFLTLSLLGFTLPAHTLTYAKEPGAQIYQPTPVPDRIMLTWKQDPAHTQSVTWRTDTSVTKCYGEIAVAEAGPDFAKTARQFKADTSQLKTDLGDCHFHAITFTDLKPDTLYAYRVGADDIWSEWMQFRTLSDQDDPITFIYFGDAQNQIKSLWSRVIRQAVLTAPEARFLLHAGDLVNRGNKDEEWGEWNYSGGWINGMLTNMAIPGNHEYDVNRVNPTAEEQKTKKRHLARRWRQRFEYPENGPNGMKETVYYLDFQGIRFIGLNSMDDREAQAKWLETVLKENPNRWTIITHHHPINSVSEGRDNPELREHWQPLYDKYQVDLVLQGHDHSYGRTGLQLQRNTKRKASHQSAGGTVYAVSVSGPKMYELKAKNEFLRRAAETQLYQVITVEPKEIRYQAFTATGTLYDAFTLRKNSRVGGPNELINQIPDTPERTGSAKKD</sequence>
<dbReference type="InterPro" id="IPR008963">
    <property type="entry name" value="Purple_acid_Pase-like_N"/>
</dbReference>
<evidence type="ECO:0000256" key="2">
    <source>
        <dbReference type="SAM" id="MobiDB-lite"/>
    </source>
</evidence>
<dbReference type="InterPro" id="IPR004843">
    <property type="entry name" value="Calcineurin-like_PHP"/>
</dbReference>
<feature type="domain" description="Calcineurin-like phosphoesterase" evidence="4">
    <location>
        <begin position="147"/>
        <end position="342"/>
    </location>
</feature>
<dbReference type="Gene3D" id="2.60.40.380">
    <property type="entry name" value="Purple acid phosphatase-like, N-terminal"/>
    <property type="match status" value="1"/>
</dbReference>
<feature type="compositionally biased region" description="Basic and acidic residues" evidence="2">
    <location>
        <begin position="441"/>
        <end position="451"/>
    </location>
</feature>
<dbReference type="SUPFAM" id="SSF49363">
    <property type="entry name" value="Purple acid phosphatase, N-terminal domain"/>
    <property type="match status" value="1"/>
</dbReference>
<evidence type="ECO:0000313" key="6">
    <source>
        <dbReference type="EMBL" id="HCO22020.1"/>
    </source>
</evidence>
<feature type="signal peptide" evidence="3">
    <location>
        <begin position="1"/>
        <end position="23"/>
    </location>
</feature>
<dbReference type="GO" id="GO:0046872">
    <property type="term" value="F:metal ion binding"/>
    <property type="evidence" value="ECO:0007669"/>
    <property type="project" value="InterPro"/>
</dbReference>
<reference evidence="6 7" key="1">
    <citation type="journal article" date="2018" name="Nat. Biotechnol.">
        <title>A standardized bacterial taxonomy based on genome phylogeny substantially revises the tree of life.</title>
        <authorList>
            <person name="Parks D.H."/>
            <person name="Chuvochina M."/>
            <person name="Waite D.W."/>
            <person name="Rinke C."/>
            <person name="Skarshewski A."/>
            <person name="Chaumeil P.A."/>
            <person name="Hugenholtz P."/>
        </authorList>
    </citation>
    <scope>NUCLEOTIDE SEQUENCE [LARGE SCALE GENOMIC DNA]</scope>
    <source>
        <strain evidence="6">UBA9375</strain>
    </source>
</reference>
<dbReference type="PANTHER" id="PTHR22953:SF153">
    <property type="entry name" value="PURPLE ACID PHOSPHATASE"/>
    <property type="match status" value="1"/>
</dbReference>
<accession>A0A3D3R359</accession>
<evidence type="ECO:0000256" key="3">
    <source>
        <dbReference type="SAM" id="SignalP"/>
    </source>
</evidence>
<evidence type="ECO:0000256" key="1">
    <source>
        <dbReference type="ARBA" id="ARBA00022729"/>
    </source>
</evidence>
<feature type="domain" description="Purple acid phosphatase N-terminal" evidence="5">
    <location>
        <begin position="41"/>
        <end position="137"/>
    </location>
</feature>
<dbReference type="EMBL" id="DQAY01000020">
    <property type="protein sequence ID" value="HCO22020.1"/>
    <property type="molecule type" value="Genomic_DNA"/>
</dbReference>
<dbReference type="InterPro" id="IPR015914">
    <property type="entry name" value="PAPs_N"/>
</dbReference>
<dbReference type="SUPFAM" id="SSF56300">
    <property type="entry name" value="Metallo-dependent phosphatases"/>
    <property type="match status" value="1"/>
</dbReference>
<dbReference type="GO" id="GO:0003993">
    <property type="term" value="F:acid phosphatase activity"/>
    <property type="evidence" value="ECO:0007669"/>
    <property type="project" value="InterPro"/>
</dbReference>
<evidence type="ECO:0000313" key="7">
    <source>
        <dbReference type="Proteomes" id="UP000263642"/>
    </source>
</evidence>
<proteinExistence type="predicted"/>
<dbReference type="Proteomes" id="UP000263642">
    <property type="component" value="Unassembled WGS sequence"/>
</dbReference>